<dbReference type="InterPro" id="IPR050858">
    <property type="entry name" value="Mal-CoA-ACP_Trans/PKS_FabD"/>
</dbReference>
<protein>
    <recommendedName>
        <fullName evidence="1">[acyl-carrier-protein] S-malonyltransferase</fullName>
        <ecNumber evidence="1">2.3.1.39</ecNumber>
    </recommendedName>
</protein>
<dbReference type="GO" id="GO:0006633">
    <property type="term" value="P:fatty acid biosynthetic process"/>
    <property type="evidence" value="ECO:0007669"/>
    <property type="project" value="TreeGrafter"/>
</dbReference>
<dbReference type="GO" id="GO:0016787">
    <property type="term" value="F:hydrolase activity"/>
    <property type="evidence" value="ECO:0007669"/>
    <property type="project" value="UniProtKB-KW"/>
</dbReference>
<dbReference type="InterPro" id="IPR001227">
    <property type="entry name" value="Ac_transferase_dom_sf"/>
</dbReference>
<keyword evidence="6" id="KW-0378">Hydrolase</keyword>
<dbReference type="EC" id="2.3.1.39" evidence="1"/>
<proteinExistence type="predicted"/>
<dbReference type="Gene3D" id="3.40.366.10">
    <property type="entry name" value="Malonyl-Coenzyme A Acyl Carrier Protein, domain 2"/>
    <property type="match status" value="1"/>
</dbReference>
<organism evidence="6 7">
    <name type="scientific">Cinara cedri</name>
    <dbReference type="NCBI Taxonomy" id="506608"/>
    <lineage>
        <taxon>Eukaryota</taxon>
        <taxon>Metazoa</taxon>
        <taxon>Ecdysozoa</taxon>
        <taxon>Arthropoda</taxon>
        <taxon>Hexapoda</taxon>
        <taxon>Insecta</taxon>
        <taxon>Pterygota</taxon>
        <taxon>Neoptera</taxon>
        <taxon>Paraneoptera</taxon>
        <taxon>Hemiptera</taxon>
        <taxon>Sternorrhyncha</taxon>
        <taxon>Aphidomorpha</taxon>
        <taxon>Aphidoidea</taxon>
        <taxon>Aphididae</taxon>
        <taxon>Lachninae</taxon>
        <taxon>Cinara</taxon>
    </lineage>
</organism>
<name>A0A5E4MN71_9HEMI</name>
<accession>A0A5E4MN71</accession>
<dbReference type="Pfam" id="PF00698">
    <property type="entry name" value="Acyl_transf_1"/>
    <property type="match status" value="1"/>
</dbReference>
<dbReference type="GO" id="GO:0004314">
    <property type="term" value="F:[acyl-carrier-protein] S-malonyltransferase activity"/>
    <property type="evidence" value="ECO:0007669"/>
    <property type="project" value="UniProtKB-EC"/>
</dbReference>
<evidence type="ECO:0000256" key="1">
    <source>
        <dbReference type="ARBA" id="ARBA00013258"/>
    </source>
</evidence>
<evidence type="ECO:0000256" key="2">
    <source>
        <dbReference type="ARBA" id="ARBA00022679"/>
    </source>
</evidence>
<evidence type="ECO:0000256" key="3">
    <source>
        <dbReference type="ARBA" id="ARBA00023315"/>
    </source>
</evidence>
<keyword evidence="3" id="KW-0012">Acyltransferase</keyword>
<evidence type="ECO:0000313" key="7">
    <source>
        <dbReference type="Proteomes" id="UP000325440"/>
    </source>
</evidence>
<dbReference type="PANTHER" id="PTHR42681:SF1">
    <property type="entry name" value="MALONYL-COA-ACYL CARRIER PROTEIN TRANSACYLASE, MITOCHONDRIAL"/>
    <property type="match status" value="1"/>
</dbReference>
<keyword evidence="2 6" id="KW-0808">Transferase</keyword>
<comment type="catalytic activity">
    <reaction evidence="4">
        <text>holo-[ACP] + malonyl-CoA = malonyl-[ACP] + CoA</text>
        <dbReference type="Rhea" id="RHEA:41792"/>
        <dbReference type="Rhea" id="RHEA-COMP:9623"/>
        <dbReference type="Rhea" id="RHEA-COMP:9685"/>
        <dbReference type="ChEBI" id="CHEBI:57287"/>
        <dbReference type="ChEBI" id="CHEBI:57384"/>
        <dbReference type="ChEBI" id="CHEBI:64479"/>
        <dbReference type="ChEBI" id="CHEBI:78449"/>
        <dbReference type="EC" id="2.3.1.39"/>
    </reaction>
</comment>
<dbReference type="InterPro" id="IPR014043">
    <property type="entry name" value="Acyl_transferase_dom"/>
</dbReference>
<dbReference type="PANTHER" id="PTHR42681">
    <property type="entry name" value="MALONYL-COA-ACYL CARRIER PROTEIN TRANSACYLASE, MITOCHONDRIAL"/>
    <property type="match status" value="1"/>
</dbReference>
<keyword evidence="7" id="KW-1185">Reference proteome</keyword>
<reference evidence="6 7" key="1">
    <citation type="submission" date="2019-08" db="EMBL/GenBank/DDBJ databases">
        <authorList>
            <person name="Alioto T."/>
            <person name="Alioto T."/>
            <person name="Gomez Garrido J."/>
        </authorList>
    </citation>
    <scope>NUCLEOTIDE SEQUENCE [LARGE SCALE GENOMIC DNA]</scope>
</reference>
<dbReference type="InterPro" id="IPR016035">
    <property type="entry name" value="Acyl_Trfase/lysoPLipase"/>
</dbReference>
<sequence length="78" mass="8698">MIFVFPGQGSQYVGMGKSLYNEFSVAKQVFDEVDSVLNRKLSNIIFNGPIEELTITENAQPAIMVVSIAILRVTEYIL</sequence>
<gene>
    <name evidence="6" type="ORF">CINCED_3A015951</name>
</gene>
<feature type="domain" description="Malonyl-CoA:ACP transacylase (MAT)" evidence="5">
    <location>
        <begin position="2"/>
        <end position="70"/>
    </location>
</feature>
<dbReference type="OrthoDB" id="541883at2759"/>
<dbReference type="SUPFAM" id="SSF52151">
    <property type="entry name" value="FabD/lysophospholipase-like"/>
    <property type="match status" value="1"/>
</dbReference>
<feature type="non-terminal residue" evidence="6">
    <location>
        <position position="78"/>
    </location>
</feature>
<evidence type="ECO:0000259" key="5">
    <source>
        <dbReference type="Pfam" id="PF00698"/>
    </source>
</evidence>
<dbReference type="EMBL" id="CABPRJ010000880">
    <property type="protein sequence ID" value="VVC31278.1"/>
    <property type="molecule type" value="Genomic_DNA"/>
</dbReference>
<dbReference type="AlphaFoldDB" id="A0A5E4MN71"/>
<evidence type="ECO:0000256" key="4">
    <source>
        <dbReference type="ARBA" id="ARBA00048462"/>
    </source>
</evidence>
<evidence type="ECO:0000313" key="6">
    <source>
        <dbReference type="EMBL" id="VVC31278.1"/>
    </source>
</evidence>
<dbReference type="Proteomes" id="UP000325440">
    <property type="component" value="Unassembled WGS sequence"/>
</dbReference>